<feature type="region of interest" description="Disordered" evidence="1">
    <location>
        <begin position="1"/>
        <end position="21"/>
    </location>
</feature>
<organism evidence="2 3">
    <name type="scientific">Paenibacillus agricola</name>
    <dbReference type="NCBI Taxonomy" id="2716264"/>
    <lineage>
        <taxon>Bacteria</taxon>
        <taxon>Bacillati</taxon>
        <taxon>Bacillota</taxon>
        <taxon>Bacilli</taxon>
        <taxon>Bacillales</taxon>
        <taxon>Paenibacillaceae</taxon>
        <taxon>Paenibacillus</taxon>
    </lineage>
</organism>
<evidence type="ECO:0000256" key="1">
    <source>
        <dbReference type="SAM" id="MobiDB-lite"/>
    </source>
</evidence>
<protein>
    <submittedName>
        <fullName evidence="2">Uncharacterized protein</fullName>
    </submittedName>
</protein>
<keyword evidence="3" id="KW-1185">Reference proteome</keyword>
<sequence>MRIKAKPLSSLQQHSELSPVHARMKEGSTAVMPVVRPDEGIQAAHSGKAGAWCG</sequence>
<proteinExistence type="predicted"/>
<accession>A0ABX0JDK8</accession>
<comment type="caution">
    <text evidence="2">The sequence shown here is derived from an EMBL/GenBank/DDBJ whole genome shotgun (WGS) entry which is preliminary data.</text>
</comment>
<dbReference type="Proteomes" id="UP001165962">
    <property type="component" value="Unassembled WGS sequence"/>
</dbReference>
<gene>
    <name evidence="2" type="ORF">G9U52_26395</name>
</gene>
<reference evidence="2" key="1">
    <citation type="submission" date="2020-03" db="EMBL/GenBank/DDBJ databases">
        <title>Draft sequencing of Paenibacilllus sp. S3N08.</title>
        <authorList>
            <person name="Kim D.-U."/>
        </authorList>
    </citation>
    <scope>NUCLEOTIDE SEQUENCE</scope>
    <source>
        <strain evidence="2">S3N08</strain>
    </source>
</reference>
<name>A0ABX0JDK8_9BACL</name>
<evidence type="ECO:0000313" key="3">
    <source>
        <dbReference type="Proteomes" id="UP001165962"/>
    </source>
</evidence>
<dbReference type="EMBL" id="JAAOIW010000011">
    <property type="protein sequence ID" value="NHN33346.1"/>
    <property type="molecule type" value="Genomic_DNA"/>
</dbReference>
<evidence type="ECO:0000313" key="2">
    <source>
        <dbReference type="EMBL" id="NHN33346.1"/>
    </source>
</evidence>